<dbReference type="EMBL" id="PCXU01000003">
    <property type="protein sequence ID" value="PIR43905.1"/>
    <property type="molecule type" value="Genomic_DNA"/>
</dbReference>
<dbReference type="AlphaFoldDB" id="A0A2H0RDK7"/>
<proteinExistence type="predicted"/>
<name>A0A2H0RDK7_UNCKA</name>
<organism evidence="1 2">
    <name type="scientific">candidate division WWE3 bacterium CG10_big_fil_rev_8_21_14_0_10_32_10</name>
    <dbReference type="NCBI Taxonomy" id="1975090"/>
    <lineage>
        <taxon>Bacteria</taxon>
        <taxon>Katanobacteria</taxon>
    </lineage>
</organism>
<comment type="caution">
    <text evidence="1">The sequence shown here is derived from an EMBL/GenBank/DDBJ whole genome shotgun (WGS) entry which is preliminary data.</text>
</comment>
<accession>A0A2H0RDK7</accession>
<sequence length="67" mass="7792">MNIKKDNKRFLTLYLRRLHGRVGLTEEQLNEIVEKNPNFLPALARAEEIINAIKNKKSEKASKKNES</sequence>
<gene>
    <name evidence="1" type="ORF">COV24_00195</name>
</gene>
<dbReference type="Proteomes" id="UP000230214">
    <property type="component" value="Unassembled WGS sequence"/>
</dbReference>
<evidence type="ECO:0000313" key="1">
    <source>
        <dbReference type="EMBL" id="PIR43905.1"/>
    </source>
</evidence>
<protein>
    <submittedName>
        <fullName evidence="1">Uncharacterized protein</fullName>
    </submittedName>
</protein>
<reference evidence="1 2" key="1">
    <citation type="submission" date="2017-09" db="EMBL/GenBank/DDBJ databases">
        <title>Depth-based differentiation of microbial function through sediment-hosted aquifers and enrichment of novel symbionts in the deep terrestrial subsurface.</title>
        <authorList>
            <person name="Probst A.J."/>
            <person name="Ladd B."/>
            <person name="Jarett J.K."/>
            <person name="Geller-Mcgrath D.E."/>
            <person name="Sieber C.M."/>
            <person name="Emerson J.B."/>
            <person name="Anantharaman K."/>
            <person name="Thomas B.C."/>
            <person name="Malmstrom R."/>
            <person name="Stieglmeier M."/>
            <person name="Klingl A."/>
            <person name="Woyke T."/>
            <person name="Ryan C.M."/>
            <person name="Banfield J.F."/>
        </authorList>
    </citation>
    <scope>NUCLEOTIDE SEQUENCE [LARGE SCALE GENOMIC DNA]</scope>
    <source>
        <strain evidence="1">CG10_big_fil_rev_8_21_14_0_10_32_10</strain>
    </source>
</reference>
<evidence type="ECO:0000313" key="2">
    <source>
        <dbReference type="Proteomes" id="UP000230214"/>
    </source>
</evidence>